<organism evidence="1 2">
    <name type="scientific">Candidatus Magasanikbacteria bacterium GW2011_GWC2_37_14</name>
    <dbReference type="NCBI Taxonomy" id="1619046"/>
    <lineage>
        <taxon>Bacteria</taxon>
        <taxon>Candidatus Magasanikiibacteriota</taxon>
    </lineage>
</organism>
<dbReference type="Gene3D" id="3.40.50.300">
    <property type="entry name" value="P-loop containing nucleotide triphosphate hydrolases"/>
    <property type="match status" value="1"/>
</dbReference>
<accession>A0A0G0GLN6</accession>
<dbReference type="EMBL" id="LBSX01000015">
    <property type="protein sequence ID" value="KKQ27065.1"/>
    <property type="molecule type" value="Genomic_DNA"/>
</dbReference>
<gene>
    <name evidence="1" type="ORF">US42_C0015G0008</name>
</gene>
<dbReference type="STRING" id="1619046.US42_C0015G0008"/>
<proteinExistence type="predicted"/>
<dbReference type="PANTHER" id="PTHR41930">
    <property type="entry name" value="UPF0200 PROTEIN MJ1399"/>
    <property type="match status" value="1"/>
</dbReference>
<dbReference type="Proteomes" id="UP000034849">
    <property type="component" value="Unassembled WGS sequence"/>
</dbReference>
<evidence type="ECO:0008006" key="3">
    <source>
        <dbReference type="Google" id="ProtNLM"/>
    </source>
</evidence>
<name>A0A0G0GLN6_9BACT</name>
<dbReference type="InterPro" id="IPR027417">
    <property type="entry name" value="P-loop_NTPase"/>
</dbReference>
<dbReference type="SUPFAM" id="SSF52540">
    <property type="entry name" value="P-loop containing nucleoside triphosphate hydrolases"/>
    <property type="match status" value="1"/>
</dbReference>
<dbReference type="Pfam" id="PF13207">
    <property type="entry name" value="AAA_17"/>
    <property type="match status" value="1"/>
</dbReference>
<comment type="caution">
    <text evidence="1">The sequence shown here is derived from an EMBL/GenBank/DDBJ whole genome shotgun (WGS) entry which is preliminary data.</text>
</comment>
<evidence type="ECO:0000313" key="2">
    <source>
        <dbReference type="Proteomes" id="UP000034849"/>
    </source>
</evidence>
<sequence length="190" mass="21830">MMQKQFNMNKIIFGFVGQMASGKDTAANYLAEKYGGKNFSFSGMLADVLKRFYLEITRDNYIKISEALREKFGEDLMSKTLAEDISSDDHQIISVSNVRRPSDVAHLKNLPGFVLVEIFADPKTRYERLTKRGEKSDDKSKTYEQFLADHQRSTELTINEIAQTAKYKIDNNGSLEELYKQLDDLISKFK</sequence>
<dbReference type="PANTHER" id="PTHR41930:SF1">
    <property type="entry name" value="DEPHOSPHO-COA KINASE"/>
    <property type="match status" value="1"/>
</dbReference>
<dbReference type="AlphaFoldDB" id="A0A0G0GLN6"/>
<evidence type="ECO:0000313" key="1">
    <source>
        <dbReference type="EMBL" id="KKQ27065.1"/>
    </source>
</evidence>
<protein>
    <recommendedName>
        <fullName evidence="3">Dephospho-CoA kinase</fullName>
    </recommendedName>
</protein>
<reference evidence="1 2" key="1">
    <citation type="journal article" date="2015" name="Nature">
        <title>rRNA introns, odd ribosomes, and small enigmatic genomes across a large radiation of phyla.</title>
        <authorList>
            <person name="Brown C.T."/>
            <person name="Hug L.A."/>
            <person name="Thomas B.C."/>
            <person name="Sharon I."/>
            <person name="Castelle C.J."/>
            <person name="Singh A."/>
            <person name="Wilkins M.J."/>
            <person name="Williams K.H."/>
            <person name="Banfield J.F."/>
        </authorList>
    </citation>
    <scope>NUCLEOTIDE SEQUENCE [LARGE SCALE GENOMIC DNA]</scope>
</reference>